<accession>A0A136PR51</accession>
<dbReference type="Proteomes" id="UP000070620">
    <property type="component" value="Unassembled WGS sequence"/>
</dbReference>
<sequence>MSPAVSVADPDPLGAAPPTGQPDPSATDPAATPEPSDPTPSAAPAEEPDADDIDATAQRHDVRVINKFYGHVHASQASFGVSGGLRVGHASVGSIPTPDVDHALRYFTRPAGHDQAARTVGDKRLVLLVGDSGVGRRTGALALLRELTGAGSRIVGLSPAMTLTQLNEYEFGRGRGYVLLDWLGDRRDAAVLAFDVERLGERLRRAGAYLVLTVQQRALNGADLGQSAVRWSPPTSLAVLDAYLAAGNSLDDAAGDRVRSRVAELRLPAEVVRLLDRLPHGVDAALAEAEQTERKRVAAWFAATSSWEELLRVAALAFAHELPERTFEEVHARLREIDAGELTVVTPQPPQPEAVETLQGRRSLYRDGGLVARRYSDDPGVDGGWEERRIVFAADAMREHVLGELYECGYRLWRPLRAWIDELAATGDLEVRLQLAYAMTLLARHRDAAPQVRDTVVRWAAGRAAERFTAMSVLSFMAAEDQLAPAALRLVLDWTDGRGQNRAVTAAMALGGPLGIRYHTEAEPWLWHLSTRGKPIRTVAVRSFGLLFCTAAIEPDAATRLLKRLVVRLDRTLGHRPEPRRAGYAIETVLEVLSVEHLEHAEPVVAYLMRLRPAATSPVGVLWAESLRSLPHRAAAIEALRLTLQALSRHEDAEHAVRALGDVLRGQLTEAECGRLRRELAWALRTPGDPAQHRPVIAVLLTALAAGAPRPALR</sequence>
<name>A0A136PR51_9ACTN</name>
<keyword evidence="3" id="KW-1185">Reference proteome</keyword>
<evidence type="ECO:0000256" key="1">
    <source>
        <dbReference type="SAM" id="MobiDB-lite"/>
    </source>
</evidence>
<comment type="caution">
    <text evidence="2">The sequence shown here is derived from an EMBL/GenBank/DDBJ whole genome shotgun (WGS) entry which is preliminary data.</text>
</comment>
<dbReference type="EMBL" id="LRQV01000054">
    <property type="protein sequence ID" value="KXK60945.1"/>
    <property type="molecule type" value="Genomic_DNA"/>
</dbReference>
<evidence type="ECO:0000313" key="2">
    <source>
        <dbReference type="EMBL" id="KXK60945.1"/>
    </source>
</evidence>
<feature type="compositionally biased region" description="Low complexity" evidence="1">
    <location>
        <begin position="22"/>
        <end position="45"/>
    </location>
</feature>
<gene>
    <name evidence="2" type="ORF">AWW66_16090</name>
</gene>
<feature type="region of interest" description="Disordered" evidence="1">
    <location>
        <begin position="1"/>
        <end position="49"/>
    </location>
</feature>
<reference evidence="2 3" key="1">
    <citation type="submission" date="2016-01" db="EMBL/GenBank/DDBJ databases">
        <title>Whole genome sequence and analysis of Micromonospora rosaria DSM 803, which can produce antibacterial substance rosamicin.</title>
        <authorList>
            <person name="Yang H."/>
            <person name="He X."/>
            <person name="Zhu D."/>
        </authorList>
    </citation>
    <scope>NUCLEOTIDE SEQUENCE [LARGE SCALE GENOMIC DNA]</scope>
    <source>
        <strain evidence="2 3">DSM 803</strain>
    </source>
</reference>
<protein>
    <submittedName>
        <fullName evidence="2">Uncharacterized protein</fullName>
    </submittedName>
</protein>
<proteinExistence type="predicted"/>
<organism evidence="2 3">
    <name type="scientific">Micromonospora rosaria</name>
    <dbReference type="NCBI Taxonomy" id="47874"/>
    <lineage>
        <taxon>Bacteria</taxon>
        <taxon>Bacillati</taxon>
        <taxon>Actinomycetota</taxon>
        <taxon>Actinomycetes</taxon>
        <taxon>Micromonosporales</taxon>
        <taxon>Micromonosporaceae</taxon>
        <taxon>Micromonospora</taxon>
    </lineage>
</organism>
<dbReference type="AlphaFoldDB" id="A0A136PR51"/>
<evidence type="ECO:0000313" key="3">
    <source>
        <dbReference type="Proteomes" id="UP000070620"/>
    </source>
</evidence>